<feature type="active site" description="Proton acceptor" evidence="5">
    <location>
        <position position="105"/>
    </location>
</feature>
<comment type="function">
    <text evidence="5 6">Acetylates the N-terminal alanine of ribosomal protein bS18.</text>
</comment>
<dbReference type="GO" id="GO:0008999">
    <property type="term" value="F:protein-N-terminal-alanine acetyltransferase activity"/>
    <property type="evidence" value="ECO:0007669"/>
    <property type="project" value="UniProtKB-UniRule"/>
</dbReference>
<dbReference type="SUPFAM" id="SSF55729">
    <property type="entry name" value="Acyl-CoA N-acyltransferases (Nat)"/>
    <property type="match status" value="1"/>
</dbReference>
<name>A0A089YRW9_9PSED</name>
<dbReference type="STRING" id="216142.LT40_02975"/>
<evidence type="ECO:0000256" key="2">
    <source>
        <dbReference type="ARBA" id="ARBA00022490"/>
    </source>
</evidence>
<dbReference type="Proteomes" id="UP000029499">
    <property type="component" value="Chromosome"/>
</dbReference>
<dbReference type="PANTHER" id="PTHR43420:SF51">
    <property type="entry name" value="PEPTIDYL-LYSINE N-ACETYLTRANSFERASE YIAC"/>
    <property type="match status" value="1"/>
</dbReference>
<dbReference type="PROSITE" id="PS51186">
    <property type="entry name" value="GNAT"/>
    <property type="match status" value="1"/>
</dbReference>
<dbReference type="GO" id="GO:0005737">
    <property type="term" value="C:cytoplasm"/>
    <property type="evidence" value="ECO:0007669"/>
    <property type="project" value="UniProtKB-SubCell"/>
</dbReference>
<keyword evidence="9" id="KW-1185">Reference proteome</keyword>
<keyword evidence="3 5" id="KW-0808">Transferase</keyword>
<dbReference type="InterPro" id="IPR050680">
    <property type="entry name" value="YpeA/RimI_acetyltransf"/>
</dbReference>
<evidence type="ECO:0000313" key="9">
    <source>
        <dbReference type="Proteomes" id="UP000029499"/>
    </source>
</evidence>
<reference evidence="8 9" key="1">
    <citation type="journal article" date="2015" name="J. Biotechnol.">
        <title>Complete genome sequence of Pseudomonas rhizosphaerae IH5T (=DSM 16299T), a phosphate-solubilizing rhizobacterium for bacterial biofertilizer.</title>
        <authorList>
            <person name="Kwak Y."/>
            <person name="Jung B.K."/>
            <person name="Shin J.H."/>
        </authorList>
    </citation>
    <scope>NUCLEOTIDE SEQUENCE [LARGE SCALE GENOMIC DNA]</scope>
    <source>
        <strain evidence="8">DSM 16299</strain>
    </source>
</reference>
<dbReference type="eggNOG" id="COG0456">
    <property type="taxonomic scope" value="Bacteria"/>
</dbReference>
<feature type="domain" description="N-acetyltransferase" evidence="7">
    <location>
        <begin position="5"/>
        <end position="149"/>
    </location>
</feature>
<dbReference type="EMBL" id="CP009533">
    <property type="protein sequence ID" value="AIS16415.1"/>
    <property type="molecule type" value="Genomic_DNA"/>
</dbReference>
<dbReference type="CDD" id="cd04301">
    <property type="entry name" value="NAT_SF"/>
    <property type="match status" value="1"/>
</dbReference>
<evidence type="ECO:0000259" key="7">
    <source>
        <dbReference type="PROSITE" id="PS51186"/>
    </source>
</evidence>
<sequence>MSDAVSFRRMTEADLDAVLKIEFAAYTHPWTRGIFLDGLKSYEIWLMFDGQQQVGHGVLNVIIDEAHLLNITVKPENQGRGLGLKLLERLMSRAYELGGRECFLELRASNQSAYRLYERYGFNEIGKRRDYYPMAGGREDALVMACTLFE</sequence>
<evidence type="ECO:0000256" key="4">
    <source>
        <dbReference type="ARBA" id="ARBA00023315"/>
    </source>
</evidence>
<comment type="catalytic activity">
    <reaction evidence="5 6">
        <text>N-terminal L-alanyl-[ribosomal protein bS18] + acetyl-CoA = N-terminal N(alpha)-acetyl-L-alanyl-[ribosomal protein bS18] + CoA + H(+)</text>
        <dbReference type="Rhea" id="RHEA:43756"/>
        <dbReference type="Rhea" id="RHEA-COMP:10676"/>
        <dbReference type="Rhea" id="RHEA-COMP:10677"/>
        <dbReference type="ChEBI" id="CHEBI:15378"/>
        <dbReference type="ChEBI" id="CHEBI:57287"/>
        <dbReference type="ChEBI" id="CHEBI:57288"/>
        <dbReference type="ChEBI" id="CHEBI:64718"/>
        <dbReference type="ChEBI" id="CHEBI:83683"/>
        <dbReference type="EC" id="2.3.1.266"/>
    </reaction>
</comment>
<dbReference type="Gene3D" id="3.40.630.30">
    <property type="match status" value="1"/>
</dbReference>
<dbReference type="OrthoDB" id="9796919at2"/>
<evidence type="ECO:0000256" key="1">
    <source>
        <dbReference type="ARBA" id="ARBA00005395"/>
    </source>
</evidence>
<comment type="caution">
    <text evidence="5">Lacks conserved residue(s) required for the propagation of feature annotation.</text>
</comment>
<evidence type="ECO:0000256" key="5">
    <source>
        <dbReference type="HAMAP-Rule" id="MF_02210"/>
    </source>
</evidence>
<accession>A0A089YRW9</accession>
<evidence type="ECO:0000256" key="6">
    <source>
        <dbReference type="RuleBase" id="RU363094"/>
    </source>
</evidence>
<dbReference type="HAMAP" id="MF_02210">
    <property type="entry name" value="RimI"/>
    <property type="match status" value="1"/>
</dbReference>
<feature type="binding site" evidence="5">
    <location>
        <position position="110"/>
    </location>
    <ligand>
        <name>acetyl-CoA</name>
        <dbReference type="ChEBI" id="CHEBI:57288"/>
    </ligand>
</feature>
<dbReference type="AlphaFoldDB" id="A0A089YRW9"/>
<evidence type="ECO:0000313" key="8">
    <source>
        <dbReference type="EMBL" id="AIS16415.1"/>
    </source>
</evidence>
<dbReference type="RefSeq" id="WP_043186281.1">
    <property type="nucleotide sequence ID" value="NZ_CP009533.1"/>
</dbReference>
<comment type="subcellular location">
    <subcellularLocation>
        <location evidence="5 6">Cytoplasm</location>
    </subcellularLocation>
</comment>
<keyword evidence="2 5" id="KW-0963">Cytoplasm</keyword>
<protein>
    <recommendedName>
        <fullName evidence="5 6">[Ribosomal protein bS18]-alanine N-acetyltransferase</fullName>
        <ecNumber evidence="5 6">2.3.1.266</ecNumber>
    </recommendedName>
</protein>
<dbReference type="InterPro" id="IPR043690">
    <property type="entry name" value="RimI"/>
</dbReference>
<keyword evidence="4 5" id="KW-0012">Acyltransferase</keyword>
<dbReference type="PANTHER" id="PTHR43420">
    <property type="entry name" value="ACETYLTRANSFERASE"/>
    <property type="match status" value="1"/>
</dbReference>
<dbReference type="HOGENOM" id="CLU_013985_23_2_6"/>
<dbReference type="InterPro" id="IPR006464">
    <property type="entry name" value="AcTrfase_RimI/Ard1"/>
</dbReference>
<dbReference type="EC" id="2.3.1.266" evidence="5 6"/>
<evidence type="ECO:0000256" key="3">
    <source>
        <dbReference type="ARBA" id="ARBA00022679"/>
    </source>
</evidence>
<organism evidence="8 9">
    <name type="scientific">Pseudomonas rhizosphaerae</name>
    <dbReference type="NCBI Taxonomy" id="216142"/>
    <lineage>
        <taxon>Bacteria</taxon>
        <taxon>Pseudomonadati</taxon>
        <taxon>Pseudomonadota</taxon>
        <taxon>Gammaproteobacteria</taxon>
        <taxon>Pseudomonadales</taxon>
        <taxon>Pseudomonadaceae</taxon>
        <taxon>Pseudomonas</taxon>
    </lineage>
</organism>
<proteinExistence type="inferred from homology"/>
<dbReference type="Pfam" id="PF00583">
    <property type="entry name" value="Acetyltransf_1"/>
    <property type="match status" value="1"/>
</dbReference>
<dbReference type="KEGG" id="prh:LT40_02975"/>
<dbReference type="InterPro" id="IPR016181">
    <property type="entry name" value="Acyl_CoA_acyltransferase"/>
</dbReference>
<gene>
    <name evidence="5" type="primary">rimI</name>
    <name evidence="8" type="ORF">LT40_02975</name>
</gene>
<dbReference type="InterPro" id="IPR000182">
    <property type="entry name" value="GNAT_dom"/>
</dbReference>
<dbReference type="NCBIfam" id="TIGR01575">
    <property type="entry name" value="rimI"/>
    <property type="match status" value="1"/>
</dbReference>
<comment type="similarity">
    <text evidence="1 5 6">Belongs to the acetyltransferase family. RimI subfamily.</text>
</comment>
<feature type="active site" description="Proton donor" evidence="5">
    <location>
        <position position="117"/>
    </location>
</feature>